<evidence type="ECO:0000259" key="2">
    <source>
        <dbReference type="PROSITE" id="PS51352"/>
    </source>
</evidence>
<dbReference type="InterPro" id="IPR047262">
    <property type="entry name" value="PRX-like1"/>
</dbReference>
<keyword evidence="1" id="KW-0732">Signal</keyword>
<sequence>MNIPRRILMALMMSLSWNAQALEPWDDNRATPWLGVDVVEPKEGLIGKQIADLPFQDLQGKPSSLYQAAGKRGTVVVVRDPQCPVSRRYGPRIASMGRTFSSHGFSFVFIYLNETLDMETMAEDAARLNLANGIMVGKGSFLLAEALGVKSTGDVFVLDEAHRIIYRGAIDDQYGFGYTQDAPTHYYLRNALEAEMKGWPVTPAATHAPGCYIDADPEKDELFPEPLNGALS</sequence>
<feature type="chain" id="PRO_5030986123" description="Thioredoxin domain-containing protein" evidence="1">
    <location>
        <begin position="22"/>
        <end position="232"/>
    </location>
</feature>
<reference evidence="3 4" key="1">
    <citation type="journal article" date="2014" name="PLoS ONE">
        <title>Physiological and genomic features of a novel sulfur-oxidizing gammaproteobacterium belonging to a previously uncultivated symbiotic lineage isolated from a hydrothermal vent.</title>
        <authorList>
            <person name="Nunoura T."/>
            <person name="Takaki Y."/>
            <person name="Kazama H."/>
            <person name="Kakuta J."/>
            <person name="Shimamura S."/>
            <person name="Makita H."/>
            <person name="Hirai M."/>
            <person name="Miyazaki M."/>
            <person name="Takai K."/>
        </authorList>
    </citation>
    <scope>NUCLEOTIDE SEQUENCE [LARGE SCALE GENOMIC DNA]</scope>
    <source>
        <strain evidence="3 4">Hiromi1</strain>
    </source>
</reference>
<dbReference type="EMBL" id="AP012273">
    <property type="protein sequence ID" value="BAO44337.1"/>
    <property type="molecule type" value="Genomic_DNA"/>
</dbReference>
<accession>A0A7U6GIN5</accession>
<dbReference type="RefSeq" id="WP_041067036.1">
    <property type="nucleotide sequence ID" value="NZ_AP012273.1"/>
</dbReference>
<keyword evidence="4" id="KW-1185">Reference proteome</keyword>
<dbReference type="AlphaFoldDB" id="A0A7U6GIN5"/>
<feature type="signal peptide" evidence="1">
    <location>
        <begin position="1"/>
        <end position="21"/>
    </location>
</feature>
<name>A0A7U6GIN5_9GAMM</name>
<feature type="domain" description="Thioredoxin" evidence="2">
    <location>
        <begin position="44"/>
        <end position="197"/>
    </location>
</feature>
<evidence type="ECO:0000256" key="1">
    <source>
        <dbReference type="SAM" id="SignalP"/>
    </source>
</evidence>
<dbReference type="SUPFAM" id="SSF52833">
    <property type="entry name" value="Thioredoxin-like"/>
    <property type="match status" value="1"/>
</dbReference>
<dbReference type="Gene3D" id="3.40.30.10">
    <property type="entry name" value="Glutaredoxin"/>
    <property type="match status" value="1"/>
</dbReference>
<gene>
    <name evidence="3" type="ORF">TBH_C1414</name>
</gene>
<protein>
    <recommendedName>
        <fullName evidence="2">Thioredoxin domain-containing protein</fullName>
    </recommendedName>
</protein>
<dbReference type="OrthoDB" id="9809746at2"/>
<proteinExistence type="predicted"/>
<evidence type="ECO:0000313" key="3">
    <source>
        <dbReference type="EMBL" id="BAO44337.1"/>
    </source>
</evidence>
<evidence type="ECO:0000313" key="4">
    <source>
        <dbReference type="Proteomes" id="UP000031631"/>
    </source>
</evidence>
<organism evidence="3 4">
    <name type="scientific">Thiolapillus brandeum</name>
    <dbReference type="NCBI Taxonomy" id="1076588"/>
    <lineage>
        <taxon>Bacteria</taxon>
        <taxon>Pseudomonadati</taxon>
        <taxon>Pseudomonadota</taxon>
        <taxon>Gammaproteobacteria</taxon>
        <taxon>Chromatiales</taxon>
        <taxon>Sedimenticolaceae</taxon>
        <taxon>Thiolapillus</taxon>
    </lineage>
</organism>
<dbReference type="InterPro" id="IPR036249">
    <property type="entry name" value="Thioredoxin-like_sf"/>
</dbReference>
<dbReference type="Proteomes" id="UP000031631">
    <property type="component" value="Chromosome"/>
</dbReference>
<dbReference type="PROSITE" id="PS51352">
    <property type="entry name" value="THIOREDOXIN_2"/>
    <property type="match status" value="1"/>
</dbReference>
<dbReference type="PANTHER" id="PTHR43640:SF1">
    <property type="entry name" value="THIOREDOXIN-DEPENDENT PEROXIREDOXIN"/>
    <property type="match status" value="1"/>
</dbReference>
<dbReference type="InterPro" id="IPR013766">
    <property type="entry name" value="Thioredoxin_domain"/>
</dbReference>
<dbReference type="PANTHER" id="PTHR43640">
    <property type="entry name" value="OS07G0260300 PROTEIN"/>
    <property type="match status" value="1"/>
</dbReference>
<dbReference type="KEGG" id="tbn:TBH_C1414"/>